<dbReference type="EMBL" id="CP023737">
    <property type="protein sequence ID" value="ATQ70111.1"/>
    <property type="molecule type" value="Genomic_DNA"/>
</dbReference>
<accession>A0A2D2D500</accession>
<name>A0A2D2D500_METT3</name>
<evidence type="ECO:0000313" key="2">
    <source>
        <dbReference type="Proteomes" id="UP000230709"/>
    </source>
</evidence>
<keyword evidence="2" id="KW-1185">Reference proteome</keyword>
<proteinExistence type="predicted"/>
<dbReference type="STRING" id="595536.GCA_000178815_00969"/>
<dbReference type="AlphaFoldDB" id="A0A2D2D500"/>
<organism evidence="1 2">
    <name type="scientific">Methylosinus trichosporium (strain ATCC 35070 / NCIMB 11131 / UNIQEM 75 / OB3b)</name>
    <dbReference type="NCBI Taxonomy" id="595536"/>
    <lineage>
        <taxon>Bacteria</taxon>
        <taxon>Pseudomonadati</taxon>
        <taxon>Pseudomonadota</taxon>
        <taxon>Alphaproteobacteria</taxon>
        <taxon>Hyphomicrobiales</taxon>
        <taxon>Methylocystaceae</taxon>
        <taxon>Methylosinus</taxon>
    </lineage>
</organism>
<sequence>MDAREILVKAEEARSADLRLLPRSVRFLGGTTGMISDGLVEFEVVSGNAAYREGERFFLTPAKARKAYPAAPGRAGSVDLLAKPA</sequence>
<protein>
    <submittedName>
        <fullName evidence="1">Uncharacterized protein</fullName>
    </submittedName>
</protein>
<dbReference type="KEGG" id="mtw:CQW49_21135"/>
<gene>
    <name evidence="1" type="ORF">CQW49_21135</name>
</gene>
<evidence type="ECO:0000313" key="1">
    <source>
        <dbReference type="EMBL" id="ATQ70111.1"/>
    </source>
</evidence>
<dbReference type="RefSeq" id="WP_003614868.1">
    <property type="nucleotide sequence ID" value="NZ_ADVE02000001.1"/>
</dbReference>
<reference evidence="2" key="1">
    <citation type="submission" date="2017-10" db="EMBL/GenBank/DDBJ databases">
        <title>Completed PacBio SMRT sequence of Methylosinus trichosporium OB3b reveals presence of a third large plasmid.</title>
        <authorList>
            <person name="Charles T.C."/>
            <person name="Lynch M.D.J."/>
            <person name="Heil J.R."/>
            <person name="Cheng J."/>
        </authorList>
    </citation>
    <scope>NUCLEOTIDE SEQUENCE [LARGE SCALE GENOMIC DNA]</scope>
    <source>
        <strain evidence="2">OB3b</strain>
    </source>
</reference>
<dbReference type="Proteomes" id="UP000230709">
    <property type="component" value="Chromosome"/>
</dbReference>